<protein>
    <recommendedName>
        <fullName evidence="1">Putative exodeoxyribonuclease 8 PDDEXK-like domain-containing protein</fullName>
    </recommendedName>
</protein>
<gene>
    <name evidence="2" type="ORF">B9N60_09975</name>
</gene>
<reference evidence="2 3" key="1">
    <citation type="submission" date="2017-04" db="EMBL/GenBank/DDBJ databases">
        <title>Complete genome of Campylobacter concisus ATCC 33237T and draft genomes for an additional eight well characterized C. concisus strains.</title>
        <authorList>
            <person name="Cornelius A.J."/>
            <person name="Miller W.G."/>
            <person name="Lastovica A.J."/>
            <person name="On S.L."/>
            <person name="French N.P."/>
            <person name="Vandenberg O."/>
            <person name="Biggs P.J."/>
        </authorList>
    </citation>
    <scope>NUCLEOTIDE SEQUENCE [LARGE SCALE GENOMIC DNA]</scope>
    <source>
        <strain evidence="2 3">Lasto127.99</strain>
    </source>
</reference>
<organism evidence="2 3">
    <name type="scientific">Campylobacter concisus</name>
    <dbReference type="NCBI Taxonomy" id="199"/>
    <lineage>
        <taxon>Bacteria</taxon>
        <taxon>Pseudomonadati</taxon>
        <taxon>Campylobacterota</taxon>
        <taxon>Epsilonproteobacteria</taxon>
        <taxon>Campylobacterales</taxon>
        <taxon>Campylobacteraceae</taxon>
        <taxon>Campylobacter</taxon>
    </lineage>
</organism>
<dbReference type="Gene3D" id="3.90.320.10">
    <property type="match status" value="1"/>
</dbReference>
<comment type="caution">
    <text evidence="2">The sequence shown here is derived from an EMBL/GenBank/DDBJ whole genome shotgun (WGS) entry which is preliminary data.</text>
</comment>
<dbReference type="EMBL" id="NDYQ01000020">
    <property type="protein sequence ID" value="OUT16123.1"/>
    <property type="molecule type" value="Genomic_DNA"/>
</dbReference>
<evidence type="ECO:0000313" key="2">
    <source>
        <dbReference type="EMBL" id="OUT16123.1"/>
    </source>
</evidence>
<dbReference type="RefSeq" id="WP_087582251.1">
    <property type="nucleotide sequence ID" value="NZ_NDYQ01000020.1"/>
</dbReference>
<dbReference type="InterPro" id="IPR011604">
    <property type="entry name" value="PDDEXK-like_dom_sf"/>
</dbReference>
<dbReference type="AlphaFoldDB" id="A0A1Y5N9I8"/>
<evidence type="ECO:0000313" key="3">
    <source>
        <dbReference type="Proteomes" id="UP000195893"/>
    </source>
</evidence>
<dbReference type="InterPro" id="IPR024432">
    <property type="entry name" value="Put_RecE_PDDEXK-like_dom"/>
</dbReference>
<evidence type="ECO:0000259" key="1">
    <source>
        <dbReference type="Pfam" id="PF12684"/>
    </source>
</evidence>
<dbReference type="Proteomes" id="UP000195893">
    <property type="component" value="Unassembled WGS sequence"/>
</dbReference>
<name>A0A1Y5N9I8_9BACT</name>
<dbReference type="Pfam" id="PF12684">
    <property type="entry name" value="DUF3799"/>
    <property type="match status" value="1"/>
</dbReference>
<feature type="domain" description="Putative exodeoxyribonuclease 8 PDDEXK-like" evidence="1">
    <location>
        <begin position="33"/>
        <end position="256"/>
    </location>
</feature>
<proteinExistence type="predicted"/>
<accession>A0A1Y5N9I8</accession>
<sequence>MFEIGFDEVLEDNKNISNKQYHAHPEISKSDLDLLAKSPLHLKMKNELKSEPTKALLLGSAVHKLVLEPKDFSNEFSVEPDVDKRTKEGKAIYNDFLENLGDKTSLDIDTFGSAVEIANSVNSMRETAIFLKDGLAEQSYFSEISGVAVKCRPDFYNEKMGAVIDLKTTSDASATGFARSVASFNYHVQAAFYSDILRSLGKEVNYFLFIAVETKAPYFVGFYELDAAAIEQGRKAYLELLELYKYCKERDEWWGYAKKDGDKIEAVQTLSLPAWKFYEQIA</sequence>